<dbReference type="GO" id="GO:0000428">
    <property type="term" value="C:DNA-directed RNA polymerase complex"/>
    <property type="evidence" value="ECO:0007669"/>
    <property type="project" value="UniProtKB-KW"/>
</dbReference>
<accession>A0A160TBK8</accession>
<keyword evidence="3" id="KW-0804">Transcription</keyword>
<proteinExistence type="predicted"/>
<organism evidence="3">
    <name type="scientific">hydrothermal vent metagenome</name>
    <dbReference type="NCBI Taxonomy" id="652676"/>
    <lineage>
        <taxon>unclassified sequences</taxon>
        <taxon>metagenomes</taxon>
        <taxon>ecological metagenomes</taxon>
    </lineage>
</organism>
<dbReference type="EMBL" id="CZQC01000052">
    <property type="protein sequence ID" value="CUS41775.1"/>
    <property type="molecule type" value="Genomic_DNA"/>
</dbReference>
<name>A0A160TBK8_9ZZZZ</name>
<reference evidence="3" key="1">
    <citation type="submission" date="2015-10" db="EMBL/GenBank/DDBJ databases">
        <authorList>
            <person name="Gilbert D.G."/>
        </authorList>
    </citation>
    <scope>NUCLEOTIDE SEQUENCE</scope>
</reference>
<evidence type="ECO:0000256" key="1">
    <source>
        <dbReference type="SAM" id="MobiDB-lite"/>
    </source>
</evidence>
<protein>
    <submittedName>
        <fullName evidence="3">DNA-directed RNA polymerase, beta subunit/140 kD subunit</fullName>
    </submittedName>
</protein>
<dbReference type="InterPro" id="IPR025392">
    <property type="entry name" value="DUF4124"/>
</dbReference>
<feature type="region of interest" description="Disordered" evidence="1">
    <location>
        <begin position="41"/>
        <end position="71"/>
    </location>
</feature>
<feature type="domain" description="DUF4124" evidence="2">
    <location>
        <begin position="13"/>
        <end position="65"/>
    </location>
</feature>
<gene>
    <name evidence="3" type="ORF">MGWOODY_Tha2398</name>
</gene>
<dbReference type="Pfam" id="PF13511">
    <property type="entry name" value="DUF4124"/>
    <property type="match status" value="1"/>
</dbReference>
<evidence type="ECO:0000259" key="2">
    <source>
        <dbReference type="Pfam" id="PF13511"/>
    </source>
</evidence>
<dbReference type="AlphaFoldDB" id="A0A160TBK8"/>
<evidence type="ECO:0000313" key="3">
    <source>
        <dbReference type="EMBL" id="CUS41775.1"/>
    </source>
</evidence>
<sequence>MNPLIYSACIILSFGFAAANAGTEVYMSMDAEGNVIFSDMPSDDSQRHEVRELPSLPAFNPEPPPTPEPAKRTEAAFSYTSLAIVSPRDREPLPTGAGGNVEVSGVLSPALRDSDNLVLLDNGAIIAKGRQTSFNLQNLDRGEHSLQLQVRNAEDEPLISSNLVVIPVFRASSLSR</sequence>
<keyword evidence="3" id="KW-0240">DNA-directed RNA polymerase</keyword>